<proteinExistence type="inferred from homology"/>
<gene>
    <name evidence="7" type="ORF">WJX72_006911</name>
</gene>
<dbReference type="InterPro" id="IPR052433">
    <property type="entry name" value="X-Pro_dipept-like"/>
</dbReference>
<dbReference type="CDD" id="cd01087">
    <property type="entry name" value="Prolidase"/>
    <property type="match status" value="1"/>
</dbReference>
<dbReference type="InterPro" id="IPR029149">
    <property type="entry name" value="Creatin/AminoP/Spt16_N"/>
</dbReference>
<keyword evidence="3" id="KW-0479">Metal-binding</keyword>
<accession>A0AAW1PT97</accession>
<dbReference type="InterPro" id="IPR036005">
    <property type="entry name" value="Creatinase/aminopeptidase-like"/>
</dbReference>
<evidence type="ECO:0000256" key="5">
    <source>
        <dbReference type="ARBA" id="ARBA00023211"/>
    </source>
</evidence>
<protein>
    <recommendedName>
        <fullName evidence="6">Aminopeptidase P N-terminal domain-containing protein</fullName>
    </recommendedName>
</protein>
<evidence type="ECO:0000256" key="3">
    <source>
        <dbReference type="ARBA" id="ARBA00022723"/>
    </source>
</evidence>
<dbReference type="Gene3D" id="3.40.350.10">
    <property type="entry name" value="Creatinase/prolidase N-terminal domain"/>
    <property type="match status" value="1"/>
</dbReference>
<dbReference type="GO" id="GO:0070006">
    <property type="term" value="F:metalloaminopeptidase activity"/>
    <property type="evidence" value="ECO:0007669"/>
    <property type="project" value="InterPro"/>
</dbReference>
<evidence type="ECO:0000313" key="8">
    <source>
        <dbReference type="Proteomes" id="UP001489004"/>
    </source>
</evidence>
<dbReference type="SUPFAM" id="SSF55920">
    <property type="entry name" value="Creatinase/aminopeptidase"/>
    <property type="match status" value="1"/>
</dbReference>
<evidence type="ECO:0000256" key="2">
    <source>
        <dbReference type="ARBA" id="ARBA00008766"/>
    </source>
</evidence>
<dbReference type="GO" id="GO:0030145">
    <property type="term" value="F:manganese ion binding"/>
    <property type="evidence" value="ECO:0007669"/>
    <property type="project" value="InterPro"/>
</dbReference>
<dbReference type="Gene3D" id="3.90.230.10">
    <property type="entry name" value="Creatinase/methionine aminopeptidase superfamily"/>
    <property type="match status" value="1"/>
</dbReference>
<evidence type="ECO:0000259" key="6">
    <source>
        <dbReference type="SMART" id="SM01011"/>
    </source>
</evidence>
<evidence type="ECO:0000256" key="4">
    <source>
        <dbReference type="ARBA" id="ARBA00022801"/>
    </source>
</evidence>
<dbReference type="Pfam" id="PF05195">
    <property type="entry name" value="AMP_N"/>
    <property type="match status" value="1"/>
</dbReference>
<comment type="similarity">
    <text evidence="2">Belongs to the peptidase M24B family.</text>
</comment>
<dbReference type="EMBL" id="JALJOR010000009">
    <property type="protein sequence ID" value="KAK9811610.1"/>
    <property type="molecule type" value="Genomic_DNA"/>
</dbReference>
<comment type="cofactor">
    <cofactor evidence="1">
        <name>Mn(2+)</name>
        <dbReference type="ChEBI" id="CHEBI:29035"/>
    </cofactor>
</comment>
<dbReference type="InterPro" id="IPR007865">
    <property type="entry name" value="Aminopep_P_N"/>
</dbReference>
<evidence type="ECO:0000256" key="1">
    <source>
        <dbReference type="ARBA" id="ARBA00001936"/>
    </source>
</evidence>
<evidence type="ECO:0000313" key="7">
    <source>
        <dbReference type="EMBL" id="KAK9811610.1"/>
    </source>
</evidence>
<dbReference type="GO" id="GO:0006508">
    <property type="term" value="P:proteolysis"/>
    <property type="evidence" value="ECO:0007669"/>
    <property type="project" value="TreeGrafter"/>
</dbReference>
<dbReference type="Pfam" id="PF00557">
    <property type="entry name" value="Peptidase_M24"/>
    <property type="match status" value="1"/>
</dbReference>
<organism evidence="7 8">
    <name type="scientific">[Myrmecia] bisecta</name>
    <dbReference type="NCBI Taxonomy" id="41462"/>
    <lineage>
        <taxon>Eukaryota</taxon>
        <taxon>Viridiplantae</taxon>
        <taxon>Chlorophyta</taxon>
        <taxon>core chlorophytes</taxon>
        <taxon>Trebouxiophyceae</taxon>
        <taxon>Trebouxiales</taxon>
        <taxon>Trebouxiaceae</taxon>
        <taxon>Myrmecia</taxon>
    </lineage>
</organism>
<dbReference type="PANTHER" id="PTHR43226:SF4">
    <property type="entry name" value="XAA-PRO AMINOPEPTIDASE 3"/>
    <property type="match status" value="1"/>
</dbReference>
<keyword evidence="8" id="KW-1185">Reference proteome</keyword>
<dbReference type="PANTHER" id="PTHR43226">
    <property type="entry name" value="XAA-PRO AMINOPEPTIDASE 3"/>
    <property type="match status" value="1"/>
</dbReference>
<dbReference type="SUPFAM" id="SSF53092">
    <property type="entry name" value="Creatinase/prolidase N-terminal domain"/>
    <property type="match status" value="1"/>
</dbReference>
<dbReference type="AlphaFoldDB" id="A0AAW1PT97"/>
<feature type="domain" description="Aminopeptidase P N-terminal" evidence="6">
    <location>
        <begin position="46"/>
        <end position="175"/>
    </location>
</feature>
<dbReference type="SMART" id="SM01011">
    <property type="entry name" value="AMP_N"/>
    <property type="match status" value="1"/>
</dbReference>
<dbReference type="Proteomes" id="UP001489004">
    <property type="component" value="Unassembled WGS sequence"/>
</dbReference>
<dbReference type="InterPro" id="IPR000994">
    <property type="entry name" value="Pept_M24"/>
</dbReference>
<reference evidence="7 8" key="1">
    <citation type="journal article" date="2024" name="Nat. Commun.">
        <title>Phylogenomics reveals the evolutionary origins of lichenization in chlorophyte algae.</title>
        <authorList>
            <person name="Puginier C."/>
            <person name="Libourel C."/>
            <person name="Otte J."/>
            <person name="Skaloud P."/>
            <person name="Haon M."/>
            <person name="Grisel S."/>
            <person name="Petersen M."/>
            <person name="Berrin J.G."/>
            <person name="Delaux P.M."/>
            <person name="Dal Grande F."/>
            <person name="Keller J."/>
        </authorList>
    </citation>
    <scope>NUCLEOTIDE SEQUENCE [LARGE SCALE GENOMIC DNA]</scope>
    <source>
        <strain evidence="7 8">SAG 2043</strain>
    </source>
</reference>
<sequence length="464" mass="50169">MASNAGVLGRAVHRAWQNAGRRIVAGQPIPETHPELFAEGELLPGVSGNEFADRRRRLSELLSPGSVAVIPAAPVQFMAGAIPYPYRQDADFLYLTGIQQQAVAVIESAASGGVYTLFVPQSEKAQWDGARMNCDAAVDVFGADDAYPMTELARRLHPIVNNASAVLYEASSGGGVVHREVRQLYAAMEAGQVKALRATLHQMRWRKSLTEVNMMRASASASAGAMLRCMQQSRPGVHEQQLAASFEYDCKVAGAQRMAYPLVVAGGVDACTIHYTRNDKRVEDGSVLLMDAGCELHGYASDVTRTWPVTGRFSSAQRDLYEVVLDTHRQCIEACRPGATLRSIHQLSVTLLSQGLAQLRIFGNMSGSHIMSNTYRTAYPHSVGHWLGMDTHDTSSVSHDTPLEPGVVLTVEPGLYIPDEERYGRFAGVGVRIEDDVAVTAGAPEVLSAGVPVAAEDVERVVRP</sequence>
<keyword evidence="4" id="KW-0378">Hydrolase</keyword>
<dbReference type="GO" id="GO:0005739">
    <property type="term" value="C:mitochondrion"/>
    <property type="evidence" value="ECO:0007669"/>
    <property type="project" value="TreeGrafter"/>
</dbReference>
<name>A0AAW1PT97_9CHLO</name>
<comment type="caution">
    <text evidence="7">The sequence shown here is derived from an EMBL/GenBank/DDBJ whole genome shotgun (WGS) entry which is preliminary data.</text>
</comment>
<keyword evidence="5" id="KW-0464">Manganese</keyword>